<dbReference type="PROSITE" id="PS51379">
    <property type="entry name" value="4FE4S_FER_2"/>
    <property type="match status" value="4"/>
</dbReference>
<dbReference type="SUPFAM" id="SSF54862">
    <property type="entry name" value="4Fe-4S ferredoxins"/>
    <property type="match status" value="1"/>
</dbReference>
<organism evidence="8 9">
    <name type="scientific">Sutterella massiliensis</name>
    <dbReference type="NCBI Taxonomy" id="1816689"/>
    <lineage>
        <taxon>Bacteria</taxon>
        <taxon>Pseudomonadati</taxon>
        <taxon>Pseudomonadota</taxon>
        <taxon>Betaproteobacteria</taxon>
        <taxon>Burkholderiales</taxon>
        <taxon>Sutterellaceae</taxon>
        <taxon>Sutterella</taxon>
    </lineage>
</organism>
<sequence length="260" mass="27902">MTEKQDEKCEAAVEERSEAFRAPGQPPVEAERHAAEPHVLKTDRRSLLKGTAAGVGGIAFLFALGAGAALVPGDPARAETRIRPPGSVPEDEFLARCLKCDRCRGVCHTDVIGMADWADGLVRLRTPVLDFRLGHCDFCGKCADVCPTGAIEPFEKETEKVGLAELTDRCIALRTGACRVCYEKCPYDAITLNSQNVPVIDSQICNGCGLCEKVCPANVFQAYRTGRERGIVVRPLKRGAAAAGAEAPASTDETTKRRAS</sequence>
<keyword evidence="2" id="KW-0479">Metal-binding</keyword>
<keyword evidence="9" id="KW-1185">Reference proteome</keyword>
<keyword evidence="6" id="KW-1133">Transmembrane helix</keyword>
<dbReference type="Proteomes" id="UP000715095">
    <property type="component" value="Unassembled WGS sequence"/>
</dbReference>
<evidence type="ECO:0000313" key="8">
    <source>
        <dbReference type="EMBL" id="MBM6704797.1"/>
    </source>
</evidence>
<dbReference type="InterPro" id="IPR017896">
    <property type="entry name" value="4Fe4S_Fe-S-bd"/>
</dbReference>
<feature type="domain" description="4Fe-4S ferredoxin-type" evidence="7">
    <location>
        <begin position="125"/>
        <end position="156"/>
    </location>
</feature>
<feature type="region of interest" description="Disordered" evidence="5">
    <location>
        <begin position="241"/>
        <end position="260"/>
    </location>
</feature>
<dbReference type="PANTHER" id="PTHR24960">
    <property type="entry name" value="PHOTOSYSTEM I IRON-SULFUR CENTER-RELATED"/>
    <property type="match status" value="1"/>
</dbReference>
<dbReference type="InterPro" id="IPR050157">
    <property type="entry name" value="PSI_iron-sulfur_center"/>
</dbReference>
<protein>
    <submittedName>
        <fullName evidence="8">4Fe-4S dicluster domain-containing protein</fullName>
    </submittedName>
</protein>
<feature type="domain" description="4Fe-4S ferredoxin-type" evidence="7">
    <location>
        <begin position="196"/>
        <end position="225"/>
    </location>
</feature>
<evidence type="ECO:0000259" key="7">
    <source>
        <dbReference type="PROSITE" id="PS51379"/>
    </source>
</evidence>
<dbReference type="RefSeq" id="WP_205104128.1">
    <property type="nucleotide sequence ID" value="NZ_JACJJC010000020.1"/>
</dbReference>
<dbReference type="Pfam" id="PF12838">
    <property type="entry name" value="Fer4_7"/>
    <property type="match status" value="1"/>
</dbReference>
<dbReference type="InterPro" id="IPR017900">
    <property type="entry name" value="4Fe4S_Fe_S_CS"/>
</dbReference>
<evidence type="ECO:0000256" key="1">
    <source>
        <dbReference type="ARBA" id="ARBA00022485"/>
    </source>
</evidence>
<dbReference type="Pfam" id="PF00037">
    <property type="entry name" value="Fer4"/>
    <property type="match status" value="1"/>
</dbReference>
<evidence type="ECO:0000256" key="4">
    <source>
        <dbReference type="ARBA" id="ARBA00023014"/>
    </source>
</evidence>
<reference evidence="8 9" key="1">
    <citation type="journal article" date="2021" name="Sci. Rep.">
        <title>The distribution of antibiotic resistance genes in chicken gut microbiota commensals.</title>
        <authorList>
            <person name="Juricova H."/>
            <person name="Matiasovicova J."/>
            <person name="Kubasova T."/>
            <person name="Cejkova D."/>
            <person name="Rychlik I."/>
        </authorList>
    </citation>
    <scope>NUCLEOTIDE SEQUENCE [LARGE SCALE GENOMIC DNA]</scope>
    <source>
        <strain evidence="8 9">An829</strain>
    </source>
</reference>
<feature type="transmembrane region" description="Helical" evidence="6">
    <location>
        <begin position="51"/>
        <end position="71"/>
    </location>
</feature>
<dbReference type="PANTHER" id="PTHR24960:SF79">
    <property type="entry name" value="PHOTOSYSTEM I IRON-SULFUR CENTER"/>
    <property type="match status" value="1"/>
</dbReference>
<feature type="region of interest" description="Disordered" evidence="5">
    <location>
        <begin position="1"/>
        <end position="37"/>
    </location>
</feature>
<dbReference type="PROSITE" id="PS00198">
    <property type="entry name" value="4FE4S_FER_1"/>
    <property type="match status" value="2"/>
</dbReference>
<keyword evidence="3" id="KW-0408">Iron</keyword>
<comment type="caution">
    <text evidence="8">The sequence shown here is derived from an EMBL/GenBank/DDBJ whole genome shotgun (WGS) entry which is preliminary data.</text>
</comment>
<evidence type="ECO:0000256" key="3">
    <source>
        <dbReference type="ARBA" id="ARBA00023004"/>
    </source>
</evidence>
<evidence type="ECO:0000256" key="2">
    <source>
        <dbReference type="ARBA" id="ARBA00022723"/>
    </source>
</evidence>
<dbReference type="CDD" id="cd16373">
    <property type="entry name" value="DMSOR_beta_like"/>
    <property type="match status" value="1"/>
</dbReference>
<keyword evidence="6" id="KW-0812">Transmembrane</keyword>
<feature type="domain" description="4Fe-4S ferredoxin-type" evidence="7">
    <location>
        <begin position="159"/>
        <end position="195"/>
    </location>
</feature>
<dbReference type="Gene3D" id="3.30.70.20">
    <property type="match status" value="2"/>
</dbReference>
<keyword evidence="4" id="KW-0411">Iron-sulfur</keyword>
<keyword evidence="1" id="KW-0004">4Fe-4S</keyword>
<feature type="compositionally biased region" description="Basic and acidic residues" evidence="5">
    <location>
        <begin position="1"/>
        <end position="19"/>
    </location>
</feature>
<accession>A0ABS2DU29</accession>
<evidence type="ECO:0000256" key="6">
    <source>
        <dbReference type="SAM" id="Phobius"/>
    </source>
</evidence>
<dbReference type="InterPro" id="IPR006311">
    <property type="entry name" value="TAT_signal"/>
</dbReference>
<evidence type="ECO:0000313" key="9">
    <source>
        <dbReference type="Proteomes" id="UP000715095"/>
    </source>
</evidence>
<name>A0ABS2DU29_9BURK</name>
<evidence type="ECO:0000256" key="5">
    <source>
        <dbReference type="SAM" id="MobiDB-lite"/>
    </source>
</evidence>
<dbReference type="EMBL" id="JACJJC010000020">
    <property type="protein sequence ID" value="MBM6704797.1"/>
    <property type="molecule type" value="Genomic_DNA"/>
</dbReference>
<gene>
    <name evidence="8" type="ORF">H6A60_09915</name>
</gene>
<feature type="domain" description="4Fe-4S ferredoxin-type" evidence="7">
    <location>
        <begin position="86"/>
        <end position="117"/>
    </location>
</feature>
<proteinExistence type="predicted"/>
<keyword evidence="6" id="KW-0472">Membrane</keyword>
<dbReference type="PROSITE" id="PS51318">
    <property type="entry name" value="TAT"/>
    <property type="match status" value="1"/>
</dbReference>